<dbReference type="Proteomes" id="UP001596189">
    <property type="component" value="Unassembled WGS sequence"/>
</dbReference>
<evidence type="ECO:0000313" key="1">
    <source>
        <dbReference type="EMBL" id="MFC6005734.1"/>
    </source>
</evidence>
<comment type="caution">
    <text evidence="1">The sequence shown here is derived from an EMBL/GenBank/DDBJ whole genome shotgun (WGS) entry which is preliminary data.</text>
</comment>
<keyword evidence="2" id="KW-1185">Reference proteome</keyword>
<gene>
    <name evidence="1" type="ORF">ACFQDO_01200</name>
</gene>
<name>A0ABW1J9C2_9ACTN</name>
<accession>A0ABW1J9C2</accession>
<organism evidence="1 2">
    <name type="scientific">Angustibacter luteus</name>
    <dbReference type="NCBI Taxonomy" id="658456"/>
    <lineage>
        <taxon>Bacteria</taxon>
        <taxon>Bacillati</taxon>
        <taxon>Actinomycetota</taxon>
        <taxon>Actinomycetes</taxon>
        <taxon>Kineosporiales</taxon>
        <taxon>Kineosporiaceae</taxon>
    </lineage>
</organism>
<dbReference type="EMBL" id="JBHSRD010000002">
    <property type="protein sequence ID" value="MFC6005734.1"/>
    <property type="molecule type" value="Genomic_DNA"/>
</dbReference>
<dbReference type="RefSeq" id="WP_345716612.1">
    <property type="nucleotide sequence ID" value="NZ_BAABFP010000005.1"/>
</dbReference>
<proteinExistence type="predicted"/>
<reference evidence="2" key="1">
    <citation type="journal article" date="2019" name="Int. J. Syst. Evol. Microbiol.">
        <title>The Global Catalogue of Microorganisms (GCM) 10K type strain sequencing project: providing services to taxonomists for standard genome sequencing and annotation.</title>
        <authorList>
            <consortium name="The Broad Institute Genomics Platform"/>
            <consortium name="The Broad Institute Genome Sequencing Center for Infectious Disease"/>
            <person name="Wu L."/>
            <person name="Ma J."/>
        </authorList>
    </citation>
    <scope>NUCLEOTIDE SEQUENCE [LARGE SCALE GENOMIC DNA]</scope>
    <source>
        <strain evidence="2">KACC 14249</strain>
    </source>
</reference>
<dbReference type="Pfam" id="PF11452">
    <property type="entry name" value="DUF3000"/>
    <property type="match status" value="1"/>
</dbReference>
<sequence length="196" mass="21028">MVARTLPDDAPEPFQRALVALKSAMVRPEVVLTEAPSPGRIAPYSVALTADVVDRRPGGDLEELATGRFVLLYDPTGPEPWDGTFRAVTFVRADLEPELGADPLLGEVGWSWLVEALGLRGAEYTREGGTVTRVVSESFAALADRPSGVEIEIRASWTPTDDDVAAHLCAWTDLLCTVAGLPPLPDGVTALPARRR</sequence>
<dbReference type="InterPro" id="IPR021555">
    <property type="entry name" value="DUF3000"/>
</dbReference>
<protein>
    <submittedName>
        <fullName evidence="1">DUF3000 domain-containing protein</fullName>
    </submittedName>
</protein>
<evidence type="ECO:0000313" key="2">
    <source>
        <dbReference type="Proteomes" id="UP001596189"/>
    </source>
</evidence>